<evidence type="ECO:0000259" key="4">
    <source>
        <dbReference type="PROSITE" id="PS50208"/>
    </source>
</evidence>
<dbReference type="PANTHER" id="PTHR47901:SF4">
    <property type="entry name" value="CASPASE 1"/>
    <property type="match status" value="1"/>
</dbReference>
<dbReference type="RefSeq" id="XP_014971059.1">
    <property type="nucleotide sequence ID" value="XM_015115573.2"/>
</dbReference>
<accession>F6YZT4</accession>
<dbReference type="Gene3D" id="3.40.50.1460">
    <property type="match status" value="1"/>
</dbReference>
<proteinExistence type="inferred from homology"/>
<dbReference type="SUPFAM" id="SSF52129">
    <property type="entry name" value="Caspase-like"/>
    <property type="match status" value="1"/>
</dbReference>
<evidence type="ECO:0008006" key="7">
    <source>
        <dbReference type="Google" id="ProtNLM"/>
    </source>
</evidence>
<dbReference type="InterPro" id="IPR002138">
    <property type="entry name" value="Pept_C14_p10"/>
</dbReference>
<dbReference type="MEROPS" id="C14.001"/>
<organism evidence="5 6">
    <name type="scientific">Macaca mulatta</name>
    <name type="common">Rhesus macaque</name>
    <dbReference type="NCBI Taxonomy" id="9544"/>
    <lineage>
        <taxon>Eukaryota</taxon>
        <taxon>Metazoa</taxon>
        <taxon>Chordata</taxon>
        <taxon>Craniata</taxon>
        <taxon>Vertebrata</taxon>
        <taxon>Euteleostomi</taxon>
        <taxon>Mammalia</taxon>
        <taxon>Eutheria</taxon>
        <taxon>Euarchontoglires</taxon>
        <taxon>Primates</taxon>
        <taxon>Haplorrhini</taxon>
        <taxon>Catarrhini</taxon>
        <taxon>Cercopithecidae</taxon>
        <taxon>Cercopithecinae</taxon>
        <taxon>Macaca</taxon>
    </lineage>
</organism>
<sequence>MPTSSGSGRSVKLCSLDEAKRIWKEKSTEVPCSEHKIYPIMDKSSRTRLALIICNEEFDSLSKRTGAEVDIIGITMLLQNLGYKIMFVGDIPQKAVFIMKLVEHLQEYAHSCDVEEIFHRFDFHLSSQMIKHRCPALKGLLRQDVSTSSQDIKIRKLYECLWAVMCIWSGVWEG</sequence>
<dbReference type="GO" id="GO:0004197">
    <property type="term" value="F:cysteine-type endopeptidase activity"/>
    <property type="evidence" value="ECO:0007669"/>
    <property type="project" value="InterPro"/>
</dbReference>
<comment type="similarity">
    <text evidence="1 2">Belongs to the peptidase C14A family.</text>
</comment>
<dbReference type="PROSITE" id="PS50207">
    <property type="entry name" value="CASPASE_P10"/>
    <property type="match status" value="1"/>
</dbReference>
<dbReference type="PRINTS" id="PR00376">
    <property type="entry name" value="IL1BCENZYME"/>
</dbReference>
<dbReference type="Proteomes" id="UP000006718">
    <property type="component" value="Chromosome 14"/>
</dbReference>
<dbReference type="AlphaFoldDB" id="F6YZT4"/>
<reference evidence="5" key="4">
    <citation type="submission" date="2025-09" db="UniProtKB">
        <authorList>
            <consortium name="Ensembl"/>
        </authorList>
    </citation>
    <scope>IDENTIFICATION</scope>
    <source>
        <strain evidence="5">17573</strain>
    </source>
</reference>
<dbReference type="PROSITE" id="PS50208">
    <property type="entry name" value="CASPASE_P20"/>
    <property type="match status" value="1"/>
</dbReference>
<dbReference type="KEGG" id="mcc:100426497"/>
<dbReference type="SMR" id="F6YZT4"/>
<dbReference type="GO" id="GO:0006508">
    <property type="term" value="P:proteolysis"/>
    <property type="evidence" value="ECO:0007669"/>
    <property type="project" value="InterPro"/>
</dbReference>
<dbReference type="InterPro" id="IPR011600">
    <property type="entry name" value="Pept_C14_caspase"/>
</dbReference>
<dbReference type="eggNOG" id="KOG3573">
    <property type="taxonomic scope" value="Eukaryota"/>
</dbReference>
<protein>
    <recommendedName>
        <fullName evidence="7">Caspase family p20 domain-containing protein</fullName>
    </recommendedName>
</protein>
<evidence type="ECO:0000256" key="2">
    <source>
        <dbReference type="RuleBase" id="RU003971"/>
    </source>
</evidence>
<evidence type="ECO:0000256" key="1">
    <source>
        <dbReference type="ARBA" id="ARBA00010134"/>
    </source>
</evidence>
<dbReference type="InParanoid" id="F6YZT4"/>
<dbReference type="Pfam" id="PF00656">
    <property type="entry name" value="Peptidase_C14"/>
    <property type="match status" value="1"/>
</dbReference>
<dbReference type="InterPro" id="IPR015917">
    <property type="entry name" value="Pept_C14A"/>
</dbReference>
<feature type="domain" description="Caspase family p20" evidence="4">
    <location>
        <begin position="46"/>
        <end position="91"/>
    </location>
</feature>
<dbReference type="Ensembl" id="ENSMMUT00000013767.4">
    <property type="protein sequence ID" value="ENSMMUP00000012901.4"/>
    <property type="gene ID" value="ENSMMUG00000051672.1"/>
</dbReference>
<dbReference type="OrthoDB" id="6097640at2759"/>
<reference evidence="6" key="1">
    <citation type="journal article" date="2007" name="Science">
        <title>Evolutionary and biomedical insights from the rhesus macaque genome.</title>
        <authorList>
            <person name="Gibbs R.A."/>
            <person name="Rogers J."/>
            <person name="Katze M.G."/>
            <person name="Bumgarner R."/>
            <person name="Weinstock G.M."/>
            <person name="Mardis E.R."/>
            <person name="Remington K.A."/>
            <person name="Strausberg R.L."/>
            <person name="Venter J.C."/>
            <person name="Wilson R.K."/>
            <person name="Batzer M.A."/>
            <person name="Bustamante C.D."/>
            <person name="Eichler E.E."/>
            <person name="Hahn M.W."/>
            <person name="Hardison R.C."/>
            <person name="Makova K.D."/>
            <person name="Miller W."/>
            <person name="Milosavljevic A."/>
            <person name="Palermo R.E."/>
            <person name="Siepel A."/>
            <person name="Sikela J.M."/>
            <person name="Attaway T."/>
            <person name="Bell S."/>
            <person name="Bernard K.E."/>
            <person name="Buhay C.J."/>
            <person name="Chandrabose M.N."/>
            <person name="Dao M."/>
            <person name="Davis C."/>
            <person name="Delehaunty K.D."/>
            <person name="Ding Y."/>
            <person name="Dinh H.H."/>
            <person name="Dugan-Rocha S."/>
            <person name="Fulton L.A."/>
            <person name="Gabisi R.A."/>
            <person name="Garner T.T."/>
            <person name="Godfrey J."/>
            <person name="Hawes A.C."/>
            <person name="Hernandez J."/>
            <person name="Hines S."/>
            <person name="Holder M."/>
            <person name="Hume J."/>
            <person name="Jhangiani S.N."/>
            <person name="Joshi V."/>
            <person name="Khan Z.M."/>
            <person name="Kirkness E.F."/>
            <person name="Cree A."/>
            <person name="Fowler R.G."/>
            <person name="Lee S."/>
            <person name="Lewis L.R."/>
            <person name="Li Z."/>
            <person name="Liu Y.-S."/>
            <person name="Moore S.M."/>
            <person name="Muzny D."/>
            <person name="Nazareth L.V."/>
            <person name="Ngo D.N."/>
            <person name="Okwuonu G.O."/>
            <person name="Pai G."/>
            <person name="Parker D."/>
            <person name="Paul H.A."/>
            <person name="Pfannkoch C."/>
            <person name="Pohl C.S."/>
            <person name="Rogers Y.-H.C."/>
            <person name="Ruiz S.J."/>
            <person name="Sabo A."/>
            <person name="Santibanez J."/>
            <person name="Schneider B.W."/>
            <person name="Smith S.M."/>
            <person name="Sodergren E."/>
            <person name="Svatek A.F."/>
            <person name="Utterback T.R."/>
            <person name="Vattathil S."/>
            <person name="Warren W."/>
            <person name="White C.S."/>
            <person name="Chinwalla A.T."/>
            <person name="Feng Y."/>
            <person name="Halpern A.L."/>
            <person name="Hillier L.W."/>
            <person name="Huang X."/>
            <person name="Minx P."/>
            <person name="Nelson J.O."/>
            <person name="Pepin K.H."/>
            <person name="Qin X."/>
            <person name="Sutton G.G."/>
            <person name="Venter E."/>
            <person name="Walenz B.P."/>
            <person name="Wallis J.W."/>
            <person name="Worley K.C."/>
            <person name="Yang S.-P."/>
            <person name="Jones S.M."/>
            <person name="Marra M.A."/>
            <person name="Rocchi M."/>
            <person name="Schein J.E."/>
            <person name="Baertsch R."/>
            <person name="Clarke L."/>
            <person name="Csuros M."/>
            <person name="Glasscock J."/>
            <person name="Harris R.A."/>
            <person name="Havlak P."/>
            <person name="Jackson A.R."/>
            <person name="Jiang H."/>
            <person name="Liu Y."/>
            <person name="Messina D.N."/>
            <person name="Shen Y."/>
            <person name="Song H.X.-Z."/>
            <person name="Wylie T."/>
            <person name="Zhang L."/>
            <person name="Birney E."/>
            <person name="Han K."/>
            <person name="Konkel M.K."/>
            <person name="Lee J."/>
            <person name="Smit A.F.A."/>
            <person name="Ullmer B."/>
            <person name="Wang H."/>
            <person name="Xing J."/>
            <person name="Burhans R."/>
            <person name="Cheng Z."/>
            <person name="Karro J.E."/>
            <person name="Ma J."/>
            <person name="Raney B."/>
            <person name="She X."/>
            <person name="Cox M.J."/>
            <person name="Demuth J.P."/>
            <person name="Dumas L.J."/>
            <person name="Han S.-G."/>
            <person name="Hopkins J."/>
            <person name="Karimpour-Fard A."/>
            <person name="Kim Y.H."/>
            <person name="Pollack J.R."/>
            <person name="Vinar T."/>
            <person name="Addo-Quaye C."/>
            <person name="Degenhardt J."/>
            <person name="Denby A."/>
            <person name="Hubisz M.J."/>
            <person name="Indap A."/>
            <person name="Kosiol C."/>
            <person name="Lahn B.T."/>
            <person name="Lawson H.A."/>
            <person name="Marklein A."/>
            <person name="Nielsen R."/>
            <person name="Vallender E.J."/>
            <person name="Clark A.G."/>
            <person name="Ferguson B."/>
            <person name="Hernandez R.D."/>
            <person name="Hirani K."/>
            <person name="Kehrer-Sawatzki H."/>
            <person name="Kolb J."/>
            <person name="Patil S."/>
            <person name="Pu L.-L."/>
            <person name="Ren Y."/>
            <person name="Smith D.G."/>
            <person name="Wheeler D.A."/>
            <person name="Schenck I."/>
            <person name="Ball E.V."/>
            <person name="Chen R."/>
            <person name="Cooper D.N."/>
            <person name="Giardine B."/>
            <person name="Hsu F."/>
            <person name="Kent W.J."/>
            <person name="Lesk A."/>
            <person name="Nelson D.L."/>
            <person name="O'brien W.E."/>
            <person name="Pruefer K."/>
            <person name="Stenson P.D."/>
            <person name="Wallace J.C."/>
            <person name="Ke H."/>
            <person name="Liu X.-M."/>
            <person name="Wang P."/>
            <person name="Xiang A.P."/>
            <person name="Yang F."/>
            <person name="Barber G.P."/>
            <person name="Haussler D."/>
            <person name="Karolchik D."/>
            <person name="Kern A.D."/>
            <person name="Kuhn R.M."/>
            <person name="Smith K.E."/>
            <person name="Zwieg A.S."/>
        </authorList>
    </citation>
    <scope>NUCLEOTIDE SEQUENCE [LARGE SCALE GENOMIC DNA]</scope>
    <source>
        <strain evidence="6">17573</strain>
    </source>
</reference>
<name>F6YZT4_MACMU</name>
<dbReference type="PANTHER" id="PTHR47901">
    <property type="entry name" value="CASPASE RECRUITMENT DOMAIN-CONTAINING PROTEIN 18"/>
    <property type="match status" value="1"/>
</dbReference>
<dbReference type="STRING" id="9544.ENSMMUP00000012901"/>
<dbReference type="InterPro" id="IPR001309">
    <property type="entry name" value="Pept_C14_p20"/>
</dbReference>
<evidence type="ECO:0000313" key="5">
    <source>
        <dbReference type="Ensembl" id="ENSMMUP00000012901.4"/>
    </source>
</evidence>
<dbReference type="VEuPathDB" id="HostDB:ENSMMUG00000051672"/>
<evidence type="ECO:0000313" key="6">
    <source>
        <dbReference type="Proteomes" id="UP000006718"/>
    </source>
</evidence>
<feature type="domain" description="Caspase family p10" evidence="3">
    <location>
        <begin position="95"/>
        <end position="126"/>
    </location>
</feature>
<reference evidence="5" key="3">
    <citation type="submission" date="2025-08" db="UniProtKB">
        <authorList>
            <consortium name="Ensembl"/>
        </authorList>
    </citation>
    <scope>IDENTIFICATION</scope>
    <source>
        <strain evidence="5">17573</strain>
    </source>
</reference>
<keyword evidence="6" id="KW-1185">Reference proteome</keyword>
<dbReference type="Bgee" id="ENSMMUG00000051672">
    <property type="expression patterns" value="Expressed in liver and 6 other cell types or tissues"/>
</dbReference>
<dbReference type="HOGENOM" id="CLU_036904_0_0_1"/>
<evidence type="ECO:0000259" key="3">
    <source>
        <dbReference type="PROSITE" id="PS50207"/>
    </source>
</evidence>
<reference evidence="5" key="2">
    <citation type="submission" date="2019-01" db="EMBL/GenBank/DDBJ databases">
        <authorList>
            <person name="Graves T."/>
            <person name="Eichler E.E."/>
            <person name="Wilson R.K."/>
        </authorList>
    </citation>
    <scope>NUCLEOTIDE SEQUENCE [LARGE SCALE GENOMIC DNA]</scope>
    <source>
        <strain evidence="5">17573</strain>
    </source>
</reference>
<dbReference type="GeneID" id="100426497"/>
<gene>
    <name evidence="5" type="primary">LOC100426497</name>
</gene>
<dbReference type="InterPro" id="IPR002398">
    <property type="entry name" value="Pept_C14"/>
</dbReference>
<dbReference type="InterPro" id="IPR029030">
    <property type="entry name" value="Caspase-like_dom_sf"/>
</dbReference>